<dbReference type="CDD" id="cd06550">
    <property type="entry name" value="TM_ABC_iron-siderophores_like"/>
    <property type="match status" value="1"/>
</dbReference>
<dbReference type="Gene3D" id="1.10.3470.10">
    <property type="entry name" value="ABC transporter involved in vitamin B12 uptake, BtuC"/>
    <property type="match status" value="1"/>
</dbReference>
<evidence type="ECO:0000256" key="6">
    <source>
        <dbReference type="ARBA" id="ARBA00022692"/>
    </source>
</evidence>
<feature type="transmembrane region" description="Helical" evidence="13">
    <location>
        <begin position="6"/>
        <end position="30"/>
    </location>
</feature>
<dbReference type="PANTHER" id="PTHR30477">
    <property type="entry name" value="ABC-TRANSPORTER METAL-BINDING PROTEIN"/>
    <property type="match status" value="1"/>
</dbReference>
<dbReference type="GO" id="GO:0055085">
    <property type="term" value="P:transmembrane transport"/>
    <property type="evidence" value="ECO:0007669"/>
    <property type="project" value="InterPro"/>
</dbReference>
<keyword evidence="7" id="KW-0862">Zinc</keyword>
<evidence type="ECO:0000256" key="9">
    <source>
        <dbReference type="ARBA" id="ARBA00022989"/>
    </source>
</evidence>
<organism evidence="14">
    <name type="scientific">marine metagenome</name>
    <dbReference type="NCBI Taxonomy" id="408172"/>
    <lineage>
        <taxon>unclassified sequences</taxon>
        <taxon>metagenomes</taxon>
        <taxon>ecological metagenomes</taxon>
    </lineage>
</organism>
<comment type="similarity">
    <text evidence="3">Belongs to the ABC-3 integral membrane protein family.</text>
</comment>
<dbReference type="EMBL" id="UINC01000168">
    <property type="protein sequence ID" value="SUZ50404.1"/>
    <property type="molecule type" value="Genomic_DNA"/>
</dbReference>
<evidence type="ECO:0000256" key="13">
    <source>
        <dbReference type="SAM" id="Phobius"/>
    </source>
</evidence>
<gene>
    <name evidence="14" type="ORF">METZ01_LOCUS3258</name>
</gene>
<keyword evidence="10" id="KW-0406">Ion transport</keyword>
<feature type="transmembrane region" description="Helical" evidence="13">
    <location>
        <begin position="217"/>
        <end position="237"/>
    </location>
</feature>
<dbReference type="GO" id="GO:0010043">
    <property type="term" value="P:response to zinc ion"/>
    <property type="evidence" value="ECO:0007669"/>
    <property type="project" value="TreeGrafter"/>
</dbReference>
<evidence type="ECO:0000256" key="12">
    <source>
        <dbReference type="ARBA" id="ARBA00040080"/>
    </source>
</evidence>
<accession>A0A381N8L8</accession>
<feature type="transmembrane region" description="Helical" evidence="13">
    <location>
        <begin position="243"/>
        <end position="261"/>
    </location>
</feature>
<evidence type="ECO:0000256" key="4">
    <source>
        <dbReference type="ARBA" id="ARBA00022448"/>
    </source>
</evidence>
<feature type="transmembrane region" description="Helical" evidence="13">
    <location>
        <begin position="88"/>
        <end position="109"/>
    </location>
</feature>
<keyword evidence="4" id="KW-0813">Transport</keyword>
<evidence type="ECO:0000256" key="10">
    <source>
        <dbReference type="ARBA" id="ARBA00023065"/>
    </source>
</evidence>
<evidence type="ECO:0000256" key="5">
    <source>
        <dbReference type="ARBA" id="ARBA00022475"/>
    </source>
</evidence>
<keyword evidence="5" id="KW-1003">Cell membrane</keyword>
<feature type="transmembrane region" description="Helical" evidence="13">
    <location>
        <begin position="121"/>
        <end position="143"/>
    </location>
</feature>
<evidence type="ECO:0000256" key="2">
    <source>
        <dbReference type="ARBA" id="ARBA00004651"/>
    </source>
</evidence>
<sequence length="265" mass="28672">MILDDFFWRAVIAGIGVALVAGPLGCFVVWRRMSYLGDTMAHSALLGIALGFFLEVDLMLGVFAVALAVAILLFIFQRQKQLANDAVLGTLSHASLAMGVLMISLMTWVRADLMEYLFGDILTVSLIDLYWIYGGGILILLTLHRLWRPLLAITFDTELAQAEGVPVIRIQLVFMLLVAAVIALSMKIIGILLVTSLLIIPVSAARRLSQTPEQMALGGVLIGIASVVLGLGTSLQIDTPSGPSIVIASVLFFFAANLFPLRKFQ</sequence>
<keyword evidence="11 13" id="KW-0472">Membrane</keyword>
<evidence type="ECO:0000313" key="14">
    <source>
        <dbReference type="EMBL" id="SUZ50404.1"/>
    </source>
</evidence>
<dbReference type="AlphaFoldDB" id="A0A381N8L8"/>
<evidence type="ECO:0000256" key="1">
    <source>
        <dbReference type="ARBA" id="ARBA00002313"/>
    </source>
</evidence>
<comment type="function">
    <text evidence="1">Involved in the high-affinity zinc uptake transport system.</text>
</comment>
<dbReference type="InterPro" id="IPR037294">
    <property type="entry name" value="ABC_BtuC-like"/>
</dbReference>
<reference evidence="14" key="1">
    <citation type="submission" date="2018-05" db="EMBL/GenBank/DDBJ databases">
        <authorList>
            <person name="Lanie J.A."/>
            <person name="Ng W.-L."/>
            <person name="Kazmierczak K.M."/>
            <person name="Andrzejewski T.M."/>
            <person name="Davidsen T.M."/>
            <person name="Wayne K.J."/>
            <person name="Tettelin H."/>
            <person name="Glass J.I."/>
            <person name="Rusch D."/>
            <person name="Podicherti R."/>
            <person name="Tsui H.-C.T."/>
            <person name="Winkler M.E."/>
        </authorList>
    </citation>
    <scope>NUCLEOTIDE SEQUENCE</scope>
</reference>
<feature type="transmembrane region" description="Helical" evidence="13">
    <location>
        <begin position="59"/>
        <end position="76"/>
    </location>
</feature>
<keyword evidence="9 13" id="KW-1133">Transmembrane helix</keyword>
<dbReference type="SUPFAM" id="SSF81345">
    <property type="entry name" value="ABC transporter involved in vitamin B12 uptake, BtuC"/>
    <property type="match status" value="1"/>
</dbReference>
<dbReference type="Pfam" id="PF00950">
    <property type="entry name" value="ABC-3"/>
    <property type="match status" value="1"/>
</dbReference>
<keyword evidence="8" id="KW-0864">Zinc transport</keyword>
<keyword evidence="6 13" id="KW-0812">Transmembrane</keyword>
<evidence type="ECO:0000256" key="11">
    <source>
        <dbReference type="ARBA" id="ARBA00023136"/>
    </source>
</evidence>
<protein>
    <recommendedName>
        <fullName evidence="12">High-affinity zinc uptake system membrane protein ZnuB</fullName>
    </recommendedName>
</protein>
<dbReference type="PANTHER" id="PTHR30477:SF23">
    <property type="entry name" value="HIGH-AFFINITY ZINC UPTAKE SYSTEM MEMBRANE PROTEIN ZNUB"/>
    <property type="match status" value="1"/>
</dbReference>
<evidence type="ECO:0000256" key="3">
    <source>
        <dbReference type="ARBA" id="ARBA00008034"/>
    </source>
</evidence>
<dbReference type="GO" id="GO:0006829">
    <property type="term" value="P:zinc ion transport"/>
    <property type="evidence" value="ECO:0007669"/>
    <property type="project" value="UniProtKB-KW"/>
</dbReference>
<dbReference type="GO" id="GO:0043190">
    <property type="term" value="C:ATP-binding cassette (ABC) transporter complex"/>
    <property type="evidence" value="ECO:0007669"/>
    <property type="project" value="InterPro"/>
</dbReference>
<name>A0A381N8L8_9ZZZZ</name>
<evidence type="ECO:0000256" key="8">
    <source>
        <dbReference type="ARBA" id="ARBA00022906"/>
    </source>
</evidence>
<comment type="subcellular location">
    <subcellularLocation>
        <location evidence="2">Cell membrane</location>
        <topology evidence="2">Multi-pass membrane protein</topology>
    </subcellularLocation>
</comment>
<proteinExistence type="inferred from homology"/>
<dbReference type="InterPro" id="IPR001626">
    <property type="entry name" value="ABC_TroCD"/>
</dbReference>
<evidence type="ECO:0000256" key="7">
    <source>
        <dbReference type="ARBA" id="ARBA00022833"/>
    </source>
</evidence>